<dbReference type="InterPro" id="IPR056884">
    <property type="entry name" value="NPHP3-like_N"/>
</dbReference>
<reference evidence="3" key="1">
    <citation type="submission" date="2023-03" db="EMBL/GenBank/DDBJ databases">
        <title>Massive genome expansion in bonnet fungi (Mycena s.s.) driven by repeated elements and novel gene families across ecological guilds.</title>
        <authorList>
            <consortium name="Lawrence Berkeley National Laboratory"/>
            <person name="Harder C.B."/>
            <person name="Miyauchi S."/>
            <person name="Viragh M."/>
            <person name="Kuo A."/>
            <person name="Thoen E."/>
            <person name="Andreopoulos B."/>
            <person name="Lu D."/>
            <person name="Skrede I."/>
            <person name="Drula E."/>
            <person name="Henrissat B."/>
            <person name="Morin E."/>
            <person name="Kohler A."/>
            <person name="Barry K."/>
            <person name="LaButti K."/>
            <person name="Morin E."/>
            <person name="Salamov A."/>
            <person name="Lipzen A."/>
            <person name="Mereny Z."/>
            <person name="Hegedus B."/>
            <person name="Baldrian P."/>
            <person name="Stursova M."/>
            <person name="Weitz H."/>
            <person name="Taylor A."/>
            <person name="Grigoriev I.V."/>
            <person name="Nagy L.G."/>
            <person name="Martin F."/>
            <person name="Kauserud H."/>
        </authorList>
    </citation>
    <scope>NUCLEOTIDE SEQUENCE</scope>
    <source>
        <strain evidence="3">CBHHK002</strain>
    </source>
</reference>
<name>A0AAD7EGP7_9AGAR</name>
<dbReference type="InterPro" id="IPR007111">
    <property type="entry name" value="NACHT_NTPase"/>
</dbReference>
<evidence type="ECO:0000313" key="4">
    <source>
        <dbReference type="Proteomes" id="UP001218218"/>
    </source>
</evidence>
<evidence type="ECO:0000313" key="3">
    <source>
        <dbReference type="EMBL" id="KAJ7323251.1"/>
    </source>
</evidence>
<sequence>MHIVIHRGNREEGIDITHRAFFDWLSPLNFFPQQQEISQMWQPGTGNWLLESPHFEEWKSGSTRTLWCRGIPGAGKTVLASMVVDHLSADNRDIGVACIYLNHKEVDSSTPPKLLAALWRQLLYKQHYKRGTSPSQQEVAGILTSSLKEFSQVFIVIDAIDEYPEDQCFILLKHLTEQMGLSLSVKLMLTS</sequence>
<dbReference type="SUPFAM" id="SSF52540">
    <property type="entry name" value="P-loop containing nucleoside triphosphate hydrolases"/>
    <property type="match status" value="1"/>
</dbReference>
<dbReference type="PANTHER" id="PTHR10039">
    <property type="entry name" value="AMELOGENIN"/>
    <property type="match status" value="1"/>
</dbReference>
<keyword evidence="4" id="KW-1185">Reference proteome</keyword>
<dbReference type="Pfam" id="PF24883">
    <property type="entry name" value="NPHP3_N"/>
    <property type="match status" value="1"/>
</dbReference>
<dbReference type="PANTHER" id="PTHR10039:SF15">
    <property type="entry name" value="NACHT DOMAIN-CONTAINING PROTEIN"/>
    <property type="match status" value="1"/>
</dbReference>
<feature type="domain" description="NACHT" evidence="2">
    <location>
        <begin position="64"/>
        <end position="191"/>
    </location>
</feature>
<dbReference type="Gene3D" id="3.40.50.300">
    <property type="entry name" value="P-loop containing nucleotide triphosphate hydrolases"/>
    <property type="match status" value="1"/>
</dbReference>
<comment type="caution">
    <text evidence="3">The sequence shown here is derived from an EMBL/GenBank/DDBJ whole genome shotgun (WGS) entry which is preliminary data.</text>
</comment>
<accession>A0AAD7EGP7</accession>
<organism evidence="3 4">
    <name type="scientific">Mycena albidolilacea</name>
    <dbReference type="NCBI Taxonomy" id="1033008"/>
    <lineage>
        <taxon>Eukaryota</taxon>
        <taxon>Fungi</taxon>
        <taxon>Dikarya</taxon>
        <taxon>Basidiomycota</taxon>
        <taxon>Agaricomycotina</taxon>
        <taxon>Agaricomycetes</taxon>
        <taxon>Agaricomycetidae</taxon>
        <taxon>Agaricales</taxon>
        <taxon>Marasmiineae</taxon>
        <taxon>Mycenaceae</taxon>
        <taxon>Mycena</taxon>
    </lineage>
</organism>
<evidence type="ECO:0000259" key="2">
    <source>
        <dbReference type="PROSITE" id="PS50837"/>
    </source>
</evidence>
<dbReference type="InterPro" id="IPR027417">
    <property type="entry name" value="P-loop_NTPase"/>
</dbReference>
<dbReference type="PROSITE" id="PS50837">
    <property type="entry name" value="NACHT"/>
    <property type="match status" value="1"/>
</dbReference>
<protein>
    <recommendedName>
        <fullName evidence="2">NACHT domain-containing protein</fullName>
    </recommendedName>
</protein>
<proteinExistence type="predicted"/>
<dbReference type="Proteomes" id="UP001218218">
    <property type="component" value="Unassembled WGS sequence"/>
</dbReference>
<dbReference type="EMBL" id="JARIHO010000047">
    <property type="protein sequence ID" value="KAJ7323251.1"/>
    <property type="molecule type" value="Genomic_DNA"/>
</dbReference>
<keyword evidence="1" id="KW-0677">Repeat</keyword>
<dbReference type="AlphaFoldDB" id="A0AAD7EGP7"/>
<gene>
    <name evidence="3" type="ORF">DFH08DRAFT_787952</name>
</gene>
<evidence type="ECO:0000256" key="1">
    <source>
        <dbReference type="ARBA" id="ARBA00022737"/>
    </source>
</evidence>